<dbReference type="PROSITE" id="PS50850">
    <property type="entry name" value="MFS"/>
    <property type="match status" value="1"/>
</dbReference>
<feature type="domain" description="Major facilitator superfamily (MFS) profile" evidence="9">
    <location>
        <begin position="48"/>
        <end position="485"/>
    </location>
</feature>
<evidence type="ECO:0000256" key="5">
    <source>
        <dbReference type="ARBA" id="ARBA00022989"/>
    </source>
</evidence>
<dbReference type="PROSITE" id="PS00414">
    <property type="entry name" value="PROFILIN"/>
    <property type="match status" value="1"/>
</dbReference>
<evidence type="ECO:0000256" key="8">
    <source>
        <dbReference type="SAM" id="Phobius"/>
    </source>
</evidence>
<feature type="transmembrane region" description="Helical" evidence="8">
    <location>
        <begin position="286"/>
        <end position="312"/>
    </location>
</feature>
<keyword evidence="11" id="KW-1185">Reference proteome</keyword>
<name>A0A9W9NTK4_9EURO</name>
<dbReference type="GeneID" id="83203557"/>
<evidence type="ECO:0000313" key="10">
    <source>
        <dbReference type="EMBL" id="KAJ5225733.1"/>
    </source>
</evidence>
<feature type="transmembrane region" description="Helical" evidence="8">
    <location>
        <begin position="423"/>
        <end position="446"/>
    </location>
</feature>
<dbReference type="InterPro" id="IPR027310">
    <property type="entry name" value="Profilin_CS"/>
</dbReference>
<evidence type="ECO:0000256" key="3">
    <source>
        <dbReference type="ARBA" id="ARBA00022475"/>
    </source>
</evidence>
<dbReference type="GO" id="GO:0003779">
    <property type="term" value="F:actin binding"/>
    <property type="evidence" value="ECO:0007669"/>
    <property type="project" value="InterPro"/>
</dbReference>
<evidence type="ECO:0000256" key="6">
    <source>
        <dbReference type="ARBA" id="ARBA00023136"/>
    </source>
</evidence>
<reference evidence="10" key="2">
    <citation type="journal article" date="2023" name="IMA Fungus">
        <title>Comparative genomic study of the Penicillium genus elucidates a diverse pangenome and 15 lateral gene transfer events.</title>
        <authorList>
            <person name="Petersen C."/>
            <person name="Sorensen T."/>
            <person name="Nielsen M.R."/>
            <person name="Sondergaard T.E."/>
            <person name="Sorensen J.L."/>
            <person name="Fitzpatrick D.A."/>
            <person name="Frisvad J.C."/>
            <person name="Nielsen K.L."/>
        </authorList>
    </citation>
    <scope>NUCLEOTIDE SEQUENCE</scope>
    <source>
        <strain evidence="10">IBT 19713</strain>
    </source>
</reference>
<dbReference type="InterPro" id="IPR020846">
    <property type="entry name" value="MFS_dom"/>
</dbReference>
<dbReference type="PANTHER" id="PTHR23502:SF186">
    <property type="entry name" value="MAJOR FACILITATOR SUPERFAMILY (MFS) PROFILE DOMAIN-CONTAINING PROTEIN"/>
    <property type="match status" value="1"/>
</dbReference>
<feature type="transmembrane region" description="Helical" evidence="8">
    <location>
        <begin position="146"/>
        <end position="168"/>
    </location>
</feature>
<gene>
    <name evidence="10" type="ORF">N7468_006958</name>
</gene>
<dbReference type="InterPro" id="IPR011701">
    <property type="entry name" value="MFS"/>
</dbReference>
<evidence type="ECO:0000259" key="9">
    <source>
        <dbReference type="PROSITE" id="PS50850"/>
    </source>
</evidence>
<keyword evidence="2" id="KW-0813">Transport</keyword>
<dbReference type="Pfam" id="PF07690">
    <property type="entry name" value="MFS_1"/>
    <property type="match status" value="1"/>
</dbReference>
<protein>
    <recommendedName>
        <fullName evidence="9">Major facilitator superfamily (MFS) profile domain-containing protein</fullName>
    </recommendedName>
</protein>
<feature type="transmembrane region" description="Helical" evidence="8">
    <location>
        <begin position="324"/>
        <end position="346"/>
    </location>
</feature>
<keyword evidence="6 8" id="KW-0472">Membrane</keyword>
<feature type="transmembrane region" description="Helical" evidence="8">
    <location>
        <begin position="390"/>
        <end position="411"/>
    </location>
</feature>
<feature type="transmembrane region" description="Helical" evidence="8">
    <location>
        <begin position="121"/>
        <end position="140"/>
    </location>
</feature>
<keyword evidence="4 8" id="KW-0812">Transmembrane</keyword>
<dbReference type="Proteomes" id="UP001150941">
    <property type="component" value="Unassembled WGS sequence"/>
</dbReference>
<dbReference type="CDD" id="cd17323">
    <property type="entry name" value="MFS_Tpo1_MDR_like"/>
    <property type="match status" value="1"/>
</dbReference>
<dbReference type="RefSeq" id="XP_058329144.1">
    <property type="nucleotide sequence ID" value="XM_058476254.1"/>
</dbReference>
<feature type="transmembrane region" description="Helical" evidence="8">
    <location>
        <begin position="213"/>
        <end position="238"/>
    </location>
</feature>
<feature type="transmembrane region" description="Helical" evidence="8">
    <location>
        <begin position="53"/>
        <end position="78"/>
    </location>
</feature>
<sequence length="545" mass="59042">MSFWHTIFDQGYVTEDIVNHKYDGSGTEEDPWQVTWMEHDARDPMNYGFATKWLITLLVGVDTLAIALTSSAYSGGIVEVTKDFNVTQEIGLLGIALFVLGFAVGPLVWAPLSEVYGRRYIMIASAATLTAFTAATTGAQNIQTLIVLRFFAGAAGSAPFAVAGGVIADCFPTVSRGLASGLFCAAPFLGPALGPIIGGFLSESAGWRWVEGAMAIVSAFLGSLCVLFLPETYAPVLLRKRAQRLAEMTGDVYRSKLDISKGRPQIGAALKEALSRPWILLFREPIVLLLSIYLAIVYGILYMLFAAFPIVYAQERGWSEGMSGLAFVGVLVGIIFSAAAVFPNFFWYRRKTVQAGGRLAPEMRLPASFFGAIILPAGIFWFAWTNDPSNHWAISIAAGVPLGFGMVMVFLPVLNYLIDAYTIFSASVLAANASLRSMFGFAFPLFTTPMFKSLGIHWGGLSSGLPGGGMYSPAIFVLLLRPSYPEALPVCCQVGGCDGKAVWQGKDAEEDVCRDSVRSDQSASYLNGTFLSFTWLSFRFIISYE</sequence>
<keyword evidence="5 8" id="KW-1133">Transmembrane helix</keyword>
<feature type="transmembrane region" description="Helical" evidence="8">
    <location>
        <begin position="458"/>
        <end position="480"/>
    </location>
</feature>
<dbReference type="SUPFAM" id="SSF103473">
    <property type="entry name" value="MFS general substrate transporter"/>
    <property type="match status" value="1"/>
</dbReference>
<evidence type="ECO:0000256" key="4">
    <source>
        <dbReference type="ARBA" id="ARBA00022692"/>
    </source>
</evidence>
<accession>A0A9W9NTK4</accession>
<evidence type="ECO:0000256" key="7">
    <source>
        <dbReference type="ARBA" id="ARBA00038459"/>
    </source>
</evidence>
<feature type="transmembrane region" description="Helical" evidence="8">
    <location>
        <begin position="90"/>
        <end position="109"/>
    </location>
</feature>
<dbReference type="OrthoDB" id="446368at2759"/>
<proteinExistence type="inferred from homology"/>
<feature type="transmembrane region" description="Helical" evidence="8">
    <location>
        <begin position="367"/>
        <end position="384"/>
    </location>
</feature>
<dbReference type="EMBL" id="JAPQKS010000005">
    <property type="protein sequence ID" value="KAJ5225733.1"/>
    <property type="molecule type" value="Genomic_DNA"/>
</dbReference>
<dbReference type="FunFam" id="1.20.1250.20:FF:000011">
    <property type="entry name" value="MFS multidrug transporter, putative"/>
    <property type="match status" value="1"/>
</dbReference>
<evidence type="ECO:0000256" key="2">
    <source>
        <dbReference type="ARBA" id="ARBA00022448"/>
    </source>
</evidence>
<reference evidence="10" key="1">
    <citation type="submission" date="2022-11" db="EMBL/GenBank/DDBJ databases">
        <authorList>
            <person name="Petersen C."/>
        </authorList>
    </citation>
    <scope>NUCLEOTIDE SEQUENCE</scope>
    <source>
        <strain evidence="10">IBT 19713</strain>
    </source>
</reference>
<dbReference type="PANTHER" id="PTHR23502">
    <property type="entry name" value="MAJOR FACILITATOR SUPERFAMILY"/>
    <property type="match status" value="1"/>
</dbReference>
<keyword evidence="3" id="KW-1003">Cell membrane</keyword>
<comment type="similarity">
    <text evidence="7">Belongs to the major facilitator superfamily. DHA1 family. Polyamines/proton antiporter (TC 2.A.1.2.16) subfamily.</text>
</comment>
<dbReference type="Gene3D" id="1.20.1250.20">
    <property type="entry name" value="MFS general substrate transporter like domains"/>
    <property type="match status" value="1"/>
</dbReference>
<dbReference type="AlphaFoldDB" id="A0A9W9NTK4"/>
<dbReference type="InterPro" id="IPR036259">
    <property type="entry name" value="MFS_trans_sf"/>
</dbReference>
<evidence type="ECO:0000313" key="11">
    <source>
        <dbReference type="Proteomes" id="UP001150941"/>
    </source>
</evidence>
<comment type="subcellular location">
    <subcellularLocation>
        <location evidence="1">Cell membrane</location>
        <topology evidence="1">Multi-pass membrane protein</topology>
    </subcellularLocation>
</comment>
<organism evidence="10 11">
    <name type="scientific">Penicillium chermesinum</name>
    <dbReference type="NCBI Taxonomy" id="63820"/>
    <lineage>
        <taxon>Eukaryota</taxon>
        <taxon>Fungi</taxon>
        <taxon>Dikarya</taxon>
        <taxon>Ascomycota</taxon>
        <taxon>Pezizomycotina</taxon>
        <taxon>Eurotiomycetes</taxon>
        <taxon>Eurotiomycetidae</taxon>
        <taxon>Eurotiales</taxon>
        <taxon>Aspergillaceae</taxon>
        <taxon>Penicillium</taxon>
    </lineage>
</organism>
<dbReference type="GO" id="GO:0022857">
    <property type="term" value="F:transmembrane transporter activity"/>
    <property type="evidence" value="ECO:0007669"/>
    <property type="project" value="InterPro"/>
</dbReference>
<comment type="caution">
    <text evidence="10">The sequence shown here is derived from an EMBL/GenBank/DDBJ whole genome shotgun (WGS) entry which is preliminary data.</text>
</comment>
<dbReference type="GO" id="GO:0005886">
    <property type="term" value="C:plasma membrane"/>
    <property type="evidence" value="ECO:0007669"/>
    <property type="project" value="UniProtKB-SubCell"/>
</dbReference>
<evidence type="ECO:0000256" key="1">
    <source>
        <dbReference type="ARBA" id="ARBA00004651"/>
    </source>
</evidence>
<feature type="transmembrane region" description="Helical" evidence="8">
    <location>
        <begin position="180"/>
        <end position="201"/>
    </location>
</feature>